<sequence length="66" mass="7343">MPKLAGINHLDAVRALKKAARQGKHIVMTNGARIITIPRHNPVNVITMGNIIRDAGLTNEEFKRFL</sequence>
<name>A0A450YH16_9GAMM</name>
<gene>
    <name evidence="2" type="ORF">BECKSD772E_GA0070983_107815</name>
    <name evidence="1" type="ORF">BECKSD772F_GA0070984_107515</name>
</gene>
<dbReference type="Gene3D" id="3.30.920.30">
    <property type="entry name" value="Hypothetical protein"/>
    <property type="match status" value="1"/>
</dbReference>
<evidence type="ECO:0000313" key="2">
    <source>
        <dbReference type="EMBL" id="VFK46684.1"/>
    </source>
</evidence>
<dbReference type="AlphaFoldDB" id="A0A450YH16"/>
<evidence type="ECO:0000313" key="1">
    <source>
        <dbReference type="EMBL" id="VFK40827.1"/>
    </source>
</evidence>
<dbReference type="EMBL" id="CAADFR010000075">
    <property type="protein sequence ID" value="VFK40827.1"/>
    <property type="molecule type" value="Genomic_DNA"/>
</dbReference>
<accession>A0A450YH16</accession>
<dbReference type="SUPFAM" id="SSF54786">
    <property type="entry name" value="YcfA/nrd intein domain"/>
    <property type="match status" value="1"/>
</dbReference>
<proteinExistence type="predicted"/>
<reference evidence="1" key="1">
    <citation type="submission" date="2019-02" db="EMBL/GenBank/DDBJ databases">
        <authorList>
            <person name="Gruber-Vodicka R. H."/>
            <person name="Seah K. B. B."/>
        </authorList>
    </citation>
    <scope>NUCLEOTIDE SEQUENCE</scope>
    <source>
        <strain evidence="2">BECK_S1320</strain>
        <strain evidence="1">BECK_S1321</strain>
    </source>
</reference>
<protein>
    <recommendedName>
        <fullName evidence="3">HicA toxin of toxin-antitoxin</fullName>
    </recommendedName>
</protein>
<dbReference type="InterPro" id="IPR038570">
    <property type="entry name" value="HicA_sf"/>
</dbReference>
<evidence type="ECO:0008006" key="3">
    <source>
        <dbReference type="Google" id="ProtNLM"/>
    </source>
</evidence>
<organism evidence="1">
    <name type="scientific">Candidatus Kentrum sp. SD</name>
    <dbReference type="NCBI Taxonomy" id="2126332"/>
    <lineage>
        <taxon>Bacteria</taxon>
        <taxon>Pseudomonadati</taxon>
        <taxon>Pseudomonadota</taxon>
        <taxon>Gammaproteobacteria</taxon>
        <taxon>Candidatus Kentrum</taxon>
    </lineage>
</organism>
<dbReference type="EMBL" id="CAADFU010000078">
    <property type="protein sequence ID" value="VFK46684.1"/>
    <property type="molecule type" value="Genomic_DNA"/>
</dbReference>